<evidence type="ECO:0008006" key="7">
    <source>
        <dbReference type="Google" id="ProtNLM"/>
    </source>
</evidence>
<evidence type="ECO:0000256" key="2">
    <source>
        <dbReference type="SAM" id="SignalP"/>
    </source>
</evidence>
<dbReference type="OrthoDB" id="7024471at2"/>
<feature type="compositionally biased region" description="Gly residues" evidence="1">
    <location>
        <begin position="111"/>
        <end position="122"/>
    </location>
</feature>
<proteinExistence type="predicted"/>
<keyword evidence="6" id="KW-1185">Reference proteome</keyword>
<dbReference type="EMBL" id="MPJD01000015">
    <property type="protein sequence ID" value="OKA25853.1"/>
    <property type="molecule type" value="Genomic_DNA"/>
</dbReference>
<protein>
    <recommendedName>
        <fullName evidence="7">Fap</fullName>
    </recommendedName>
</protein>
<dbReference type="AlphaFoldDB" id="A0A0M4Q977"/>
<dbReference type="Proteomes" id="UP000186677">
    <property type="component" value="Unassembled WGS sequence"/>
</dbReference>
<gene>
    <name evidence="3" type="ORF">BOH73_06890</name>
    <name evidence="4" type="ORF">BOH74_07445</name>
</gene>
<dbReference type="EMBL" id="MPJC01000004">
    <property type="protein sequence ID" value="OKA22164.1"/>
    <property type="molecule type" value="Genomic_DNA"/>
</dbReference>
<dbReference type="KEGG" id="ppsy:AOC04_08515"/>
<keyword evidence="2" id="KW-0732">Signal</keyword>
<evidence type="ECO:0000313" key="3">
    <source>
        <dbReference type="EMBL" id="OKA22164.1"/>
    </source>
</evidence>
<feature type="signal peptide" evidence="2">
    <location>
        <begin position="1"/>
        <end position="29"/>
    </location>
</feature>
<evidence type="ECO:0000313" key="4">
    <source>
        <dbReference type="EMBL" id="OKA25853.1"/>
    </source>
</evidence>
<organism evidence="4 5">
    <name type="scientific">Pseudomonas versuta</name>
    <dbReference type="NCBI Taxonomy" id="1788301"/>
    <lineage>
        <taxon>Bacteria</taxon>
        <taxon>Pseudomonadati</taxon>
        <taxon>Pseudomonadota</taxon>
        <taxon>Gammaproteobacteria</taxon>
        <taxon>Pseudomonadales</taxon>
        <taxon>Pseudomonadaceae</taxon>
        <taxon>Pseudomonas</taxon>
    </lineage>
</organism>
<feature type="chain" id="PRO_5005800103" description="Fap" evidence="2">
    <location>
        <begin position="30"/>
        <end position="146"/>
    </location>
</feature>
<evidence type="ECO:0000256" key="1">
    <source>
        <dbReference type="SAM" id="MobiDB-lite"/>
    </source>
</evidence>
<dbReference type="RefSeq" id="WP_060692401.1">
    <property type="nucleotide sequence ID" value="NZ_CP012676.1"/>
</dbReference>
<evidence type="ECO:0000313" key="5">
    <source>
        <dbReference type="Proteomes" id="UP000185990"/>
    </source>
</evidence>
<reference evidence="4 5" key="1">
    <citation type="submission" date="2016-11" db="EMBL/GenBank/DDBJ databases">
        <title>Draft genome of Pseudomonas versuta A4R1.12.</title>
        <authorList>
            <person name="See-Too W.-S."/>
        </authorList>
    </citation>
    <scope>NUCLEOTIDE SEQUENCE [LARGE SCALE GENOMIC DNA]</scope>
    <source>
        <strain evidence="4 5">A4R1.12</strain>
    </source>
</reference>
<comment type="caution">
    <text evidence="4">The sequence shown here is derived from an EMBL/GenBank/DDBJ whole genome shotgun (WGS) entry which is preliminary data.</text>
</comment>
<accession>A0A0M4Q977</accession>
<name>A0A0M4Q977_9PSED</name>
<feature type="region of interest" description="Disordered" evidence="1">
    <location>
        <begin position="104"/>
        <end position="146"/>
    </location>
</feature>
<accession>A0A1Q4KKI2</accession>
<evidence type="ECO:0000313" key="6">
    <source>
        <dbReference type="Proteomes" id="UP000186677"/>
    </source>
</evidence>
<sequence length="146" mass="14724">MGYLYRGKHLLLTACSLTVLFSICSTAQAGGDGVIVLTRDVQPFAVGNPPMHPDPNPTTVNANPAVRITSASRELSDGDFASVSSGTSIARSIIPNGNSLPGLNTTNGLPGMTGGHGGGSGGTVSNTISRSIEQGMSPLTALSQGK</sequence>
<feature type="compositionally biased region" description="Polar residues" evidence="1">
    <location>
        <begin position="123"/>
        <end position="134"/>
    </location>
</feature>
<dbReference type="Proteomes" id="UP000185990">
    <property type="component" value="Unassembled WGS sequence"/>
</dbReference>
<reference evidence="3 6" key="2">
    <citation type="submission" date="2016-11" db="EMBL/GenBank/DDBJ databases">
        <title>Draft genome of Pseudomonas versuta A4R1.5.</title>
        <authorList>
            <person name="See-Too W.-S."/>
        </authorList>
    </citation>
    <scope>NUCLEOTIDE SEQUENCE [LARGE SCALE GENOMIC DNA]</scope>
    <source>
        <strain evidence="3 6">A4R1.5</strain>
    </source>
</reference>